<feature type="transmembrane region" description="Helical" evidence="7">
    <location>
        <begin position="280"/>
        <end position="308"/>
    </location>
</feature>
<keyword evidence="6 7" id="KW-0472">Membrane</keyword>
<evidence type="ECO:0000256" key="1">
    <source>
        <dbReference type="ARBA" id="ARBA00004141"/>
    </source>
</evidence>
<feature type="transmembrane region" description="Helical" evidence="7">
    <location>
        <begin position="320"/>
        <end position="339"/>
    </location>
</feature>
<keyword evidence="5 7" id="KW-1133">Transmembrane helix</keyword>
<dbReference type="Proteomes" id="UP000199564">
    <property type="component" value="Unassembled WGS sequence"/>
</dbReference>
<evidence type="ECO:0000256" key="2">
    <source>
        <dbReference type="ARBA" id="ARBA00022448"/>
    </source>
</evidence>
<dbReference type="PRINTS" id="PR00447">
    <property type="entry name" value="NATRESASSCMP"/>
</dbReference>
<keyword evidence="4" id="KW-0769">Symport</keyword>
<dbReference type="GO" id="GO:0015086">
    <property type="term" value="F:cadmium ion transmembrane transporter activity"/>
    <property type="evidence" value="ECO:0007669"/>
    <property type="project" value="TreeGrafter"/>
</dbReference>
<feature type="transmembrane region" description="Helical" evidence="7">
    <location>
        <begin position="121"/>
        <end position="144"/>
    </location>
</feature>
<organism evidence="8 9">
    <name type="scientific">Algoriphagus ornithinivorans</name>
    <dbReference type="NCBI Taxonomy" id="226506"/>
    <lineage>
        <taxon>Bacteria</taxon>
        <taxon>Pseudomonadati</taxon>
        <taxon>Bacteroidota</taxon>
        <taxon>Cytophagia</taxon>
        <taxon>Cytophagales</taxon>
        <taxon>Cyclobacteriaceae</taxon>
        <taxon>Algoriphagus</taxon>
    </lineage>
</organism>
<gene>
    <name evidence="8" type="ORF">SAMN04488519_102225</name>
</gene>
<evidence type="ECO:0000256" key="4">
    <source>
        <dbReference type="ARBA" id="ARBA00022847"/>
    </source>
</evidence>
<dbReference type="STRING" id="226506.SAMN04488519_102225"/>
<dbReference type="PANTHER" id="PTHR11706:SF33">
    <property type="entry name" value="NATURAL RESISTANCE-ASSOCIATED MACROPHAGE PROTEIN 2"/>
    <property type="match status" value="1"/>
</dbReference>
<feature type="transmembrane region" description="Helical" evidence="7">
    <location>
        <begin position="80"/>
        <end position="101"/>
    </location>
</feature>
<dbReference type="InterPro" id="IPR001046">
    <property type="entry name" value="NRAMP_fam"/>
</dbReference>
<dbReference type="GO" id="GO:0015293">
    <property type="term" value="F:symporter activity"/>
    <property type="evidence" value="ECO:0007669"/>
    <property type="project" value="UniProtKB-KW"/>
</dbReference>
<evidence type="ECO:0000256" key="6">
    <source>
        <dbReference type="ARBA" id="ARBA00023136"/>
    </source>
</evidence>
<dbReference type="AlphaFoldDB" id="A0A1I5CBY0"/>
<dbReference type="EMBL" id="FOVW01000002">
    <property type="protein sequence ID" value="SFN84525.1"/>
    <property type="molecule type" value="Genomic_DNA"/>
</dbReference>
<dbReference type="GO" id="GO:0005384">
    <property type="term" value="F:manganese ion transmembrane transporter activity"/>
    <property type="evidence" value="ECO:0007669"/>
    <property type="project" value="TreeGrafter"/>
</dbReference>
<feature type="transmembrane region" description="Helical" evidence="7">
    <location>
        <begin position="345"/>
        <end position="368"/>
    </location>
</feature>
<keyword evidence="9" id="KW-1185">Reference proteome</keyword>
<keyword evidence="3 7" id="KW-0812">Transmembrane</keyword>
<feature type="transmembrane region" description="Helical" evidence="7">
    <location>
        <begin position="380"/>
        <end position="398"/>
    </location>
</feature>
<evidence type="ECO:0000256" key="5">
    <source>
        <dbReference type="ARBA" id="ARBA00022989"/>
    </source>
</evidence>
<evidence type="ECO:0000313" key="9">
    <source>
        <dbReference type="Proteomes" id="UP000199564"/>
    </source>
</evidence>
<sequence length="410" mass="43622">MSLKKLLSGIGPGPIIAAAFIGPGTVTVCTLAGYNFGFSLIWAMGLSVLATVILQEMSGRIGLVSGKDLSQIIRSQKGSALFKIVQIILVLTAIVIGNIAYESGNITGANLGLGAFWKAPIFSFGPFSLDSGNFLLGSIALLILWSGNSKTLEKTLIALVVLMSLVFISTAILVKPDWSEVLAGFWPSLKNEEIPSLVALIGTTVVPYNLFLYASLAKAKWKNPSGIKLMRRDIILSVLLGGLVSMAILIVGTFNTSESINSAQDVASGLETVFGKSGTYLMGFGLLAAGLTSSITAPLAGALVICGIMNWSQENKSQSMRVSFLIIVGAGLVFSSFGIRPVALISLAQIANGVLLPLISAWLIWIANQQVWMKEYKNSKWINSLAIFIWIITLILGLKSLDSVLGFQIF</sequence>
<feature type="transmembrane region" description="Helical" evidence="7">
    <location>
        <begin position="12"/>
        <end position="34"/>
    </location>
</feature>
<name>A0A1I5CBY0_9BACT</name>
<feature type="transmembrane region" description="Helical" evidence="7">
    <location>
        <begin position="156"/>
        <end position="174"/>
    </location>
</feature>
<accession>A0A1I5CBY0</accession>
<dbReference type="GO" id="GO:0034755">
    <property type="term" value="P:iron ion transmembrane transport"/>
    <property type="evidence" value="ECO:0007669"/>
    <property type="project" value="TreeGrafter"/>
</dbReference>
<dbReference type="PANTHER" id="PTHR11706">
    <property type="entry name" value="SOLUTE CARRIER PROTEIN FAMILY 11 MEMBER"/>
    <property type="match status" value="1"/>
</dbReference>
<evidence type="ECO:0000256" key="3">
    <source>
        <dbReference type="ARBA" id="ARBA00022692"/>
    </source>
</evidence>
<evidence type="ECO:0000256" key="7">
    <source>
        <dbReference type="SAM" id="Phobius"/>
    </source>
</evidence>
<dbReference type="RefSeq" id="WP_175557836.1">
    <property type="nucleotide sequence ID" value="NZ_FOVW01000002.1"/>
</dbReference>
<protein>
    <submittedName>
        <fullName evidence="8">NRAMP (Natural resistance-associated macrophage protein) metal ion transporters</fullName>
    </submittedName>
</protein>
<keyword evidence="2" id="KW-0813">Transport</keyword>
<evidence type="ECO:0000313" key="8">
    <source>
        <dbReference type="EMBL" id="SFN84525.1"/>
    </source>
</evidence>
<dbReference type="Pfam" id="PF01566">
    <property type="entry name" value="Nramp"/>
    <property type="match status" value="1"/>
</dbReference>
<reference evidence="9" key="1">
    <citation type="submission" date="2016-10" db="EMBL/GenBank/DDBJ databases">
        <authorList>
            <person name="Varghese N."/>
            <person name="Submissions S."/>
        </authorList>
    </citation>
    <scope>NUCLEOTIDE SEQUENCE [LARGE SCALE GENOMIC DNA]</scope>
    <source>
        <strain evidence="9">DSM 15282</strain>
    </source>
</reference>
<feature type="transmembrane region" description="Helical" evidence="7">
    <location>
        <begin position="194"/>
        <end position="213"/>
    </location>
</feature>
<comment type="subcellular location">
    <subcellularLocation>
        <location evidence="1">Membrane</location>
        <topology evidence="1">Multi-pass membrane protein</topology>
    </subcellularLocation>
</comment>
<dbReference type="NCBIfam" id="NF037982">
    <property type="entry name" value="Nramp_1"/>
    <property type="match status" value="1"/>
</dbReference>
<proteinExistence type="predicted"/>
<feature type="transmembrane region" description="Helical" evidence="7">
    <location>
        <begin position="234"/>
        <end position="254"/>
    </location>
</feature>
<dbReference type="GO" id="GO:0005886">
    <property type="term" value="C:plasma membrane"/>
    <property type="evidence" value="ECO:0007669"/>
    <property type="project" value="TreeGrafter"/>
</dbReference>